<evidence type="ECO:0000259" key="4">
    <source>
        <dbReference type="Pfam" id="PF02776"/>
    </source>
</evidence>
<dbReference type="CDD" id="cd02002">
    <property type="entry name" value="TPP_BFDC"/>
    <property type="match status" value="1"/>
</dbReference>
<dbReference type="InterPro" id="IPR012001">
    <property type="entry name" value="Thiamin_PyroP_enz_TPP-bd_dom"/>
</dbReference>
<reference evidence="5 6" key="1">
    <citation type="journal article" date="2024" name="Nat. Commun.">
        <title>Phylogenomics reveals the evolutionary origins of lichenization in chlorophyte algae.</title>
        <authorList>
            <person name="Puginier C."/>
            <person name="Libourel C."/>
            <person name="Otte J."/>
            <person name="Skaloud P."/>
            <person name="Haon M."/>
            <person name="Grisel S."/>
            <person name="Petersen M."/>
            <person name="Berrin J.G."/>
            <person name="Delaux P.M."/>
            <person name="Dal Grande F."/>
            <person name="Keller J."/>
        </authorList>
    </citation>
    <scope>NUCLEOTIDE SEQUENCE [LARGE SCALE GENOMIC DNA]</scope>
    <source>
        <strain evidence="5 6">SAG 2043</strain>
    </source>
</reference>
<sequence>MAEQTGAEDLVLAAANAGVQVCFANPGTTEMWVVDALAKNPSIRAVLALHETVCTGAADGYGRMLRKPALTLLHLGPGLANGISQLHNARRARTPMVNLIGDMATWHTEADPVLASDIEALSRTSHPRGKAALYLGGEALLQPGLMAAGKIAVASGAVLICENSFARIDRGEGLPHVQRLPYFPQEAAKELAKFSMLIAVDARLPVAMFGYKDGPSHLVNLPDDAVWELDSGPFTITGTLEKLAQAVGVSGVQPGVNCGGVFSAMSRPSVPSGRLTAAALCIALAALQPPDAIIVDESLTSGGAYWEASKGVPCFSHLTLTGGAIGCGPPLAVGAAIACPERIVLNLQADGSAMYSLQAFWTQARENLRVITIICANRTYAILKVELSRQKIGNHNSATTRSLTSIGQPDLDWVCLAKGMGISHASRATSIEELKQQLAAALERSGPSLIEALLV</sequence>
<dbReference type="Pfam" id="PF02776">
    <property type="entry name" value="TPP_enzyme_N"/>
    <property type="match status" value="1"/>
</dbReference>
<dbReference type="GO" id="GO:0050660">
    <property type="term" value="F:flavin adenine dinucleotide binding"/>
    <property type="evidence" value="ECO:0007669"/>
    <property type="project" value="TreeGrafter"/>
</dbReference>
<proteinExistence type="inferred from homology"/>
<evidence type="ECO:0000313" key="6">
    <source>
        <dbReference type="Proteomes" id="UP001489004"/>
    </source>
</evidence>
<evidence type="ECO:0000256" key="1">
    <source>
        <dbReference type="ARBA" id="ARBA00007812"/>
    </source>
</evidence>
<dbReference type="AlphaFoldDB" id="A0AAW1PD48"/>
<comment type="caution">
    <text evidence="5">The sequence shown here is derived from an EMBL/GenBank/DDBJ whole genome shotgun (WGS) entry which is preliminary data.</text>
</comment>
<dbReference type="InterPro" id="IPR045229">
    <property type="entry name" value="TPP_enz"/>
</dbReference>
<evidence type="ECO:0000313" key="5">
    <source>
        <dbReference type="EMBL" id="KAK9806179.1"/>
    </source>
</evidence>
<organism evidence="5 6">
    <name type="scientific">[Myrmecia] bisecta</name>
    <dbReference type="NCBI Taxonomy" id="41462"/>
    <lineage>
        <taxon>Eukaryota</taxon>
        <taxon>Viridiplantae</taxon>
        <taxon>Chlorophyta</taxon>
        <taxon>core chlorophytes</taxon>
        <taxon>Trebouxiophyceae</taxon>
        <taxon>Trebouxiales</taxon>
        <taxon>Trebouxiaceae</taxon>
        <taxon>Myrmecia</taxon>
    </lineage>
</organism>
<gene>
    <name evidence="5" type="ORF">WJX72_004533</name>
</gene>
<dbReference type="InterPro" id="IPR011766">
    <property type="entry name" value="TPP_enzyme_TPP-bd"/>
</dbReference>
<protein>
    <submittedName>
        <fullName evidence="5">Uncharacterized protein</fullName>
    </submittedName>
</protein>
<dbReference type="Proteomes" id="UP001489004">
    <property type="component" value="Unassembled WGS sequence"/>
</dbReference>
<keyword evidence="2" id="KW-0786">Thiamine pyrophosphate</keyword>
<evidence type="ECO:0000259" key="3">
    <source>
        <dbReference type="Pfam" id="PF02775"/>
    </source>
</evidence>
<dbReference type="PANTHER" id="PTHR18968:SF86">
    <property type="entry name" value="ACETOLACTATE SYNTHASE LARGE SUBUNIT ILVX-RELATED"/>
    <property type="match status" value="1"/>
</dbReference>
<feature type="domain" description="Thiamine pyrophosphate enzyme TPP-binding" evidence="3">
    <location>
        <begin position="322"/>
        <end position="451"/>
    </location>
</feature>
<dbReference type="PANTHER" id="PTHR18968">
    <property type="entry name" value="THIAMINE PYROPHOSPHATE ENZYMES"/>
    <property type="match status" value="1"/>
</dbReference>
<evidence type="ECO:0000256" key="2">
    <source>
        <dbReference type="ARBA" id="ARBA00023052"/>
    </source>
</evidence>
<name>A0AAW1PD48_9CHLO</name>
<dbReference type="Pfam" id="PF02775">
    <property type="entry name" value="TPP_enzyme_C"/>
    <property type="match status" value="1"/>
</dbReference>
<keyword evidence="6" id="KW-1185">Reference proteome</keyword>
<comment type="similarity">
    <text evidence="1">Belongs to the TPP enzyme family.</text>
</comment>
<dbReference type="Gene3D" id="3.40.50.970">
    <property type="match status" value="2"/>
</dbReference>
<dbReference type="EMBL" id="JALJOR010000014">
    <property type="protein sequence ID" value="KAK9806179.1"/>
    <property type="molecule type" value="Genomic_DNA"/>
</dbReference>
<dbReference type="SUPFAM" id="SSF52518">
    <property type="entry name" value="Thiamin diphosphate-binding fold (THDP-binding)"/>
    <property type="match status" value="2"/>
</dbReference>
<dbReference type="InterPro" id="IPR029061">
    <property type="entry name" value="THDP-binding"/>
</dbReference>
<feature type="domain" description="Thiamine pyrophosphate enzyme N-terminal TPP-binding" evidence="4">
    <location>
        <begin position="5"/>
        <end position="109"/>
    </location>
</feature>
<dbReference type="GO" id="GO:0003984">
    <property type="term" value="F:acetolactate synthase activity"/>
    <property type="evidence" value="ECO:0007669"/>
    <property type="project" value="TreeGrafter"/>
</dbReference>
<accession>A0AAW1PD48</accession>
<dbReference type="GO" id="GO:0030976">
    <property type="term" value="F:thiamine pyrophosphate binding"/>
    <property type="evidence" value="ECO:0007669"/>
    <property type="project" value="InterPro"/>
</dbReference>
<dbReference type="CDD" id="cd07035">
    <property type="entry name" value="TPP_PYR_POX_like"/>
    <property type="match status" value="1"/>
</dbReference>